<dbReference type="AlphaFoldDB" id="A0A0A8ZHG8"/>
<organism evidence="2">
    <name type="scientific">Arundo donax</name>
    <name type="common">Giant reed</name>
    <name type="synonym">Donax arundinaceus</name>
    <dbReference type="NCBI Taxonomy" id="35708"/>
    <lineage>
        <taxon>Eukaryota</taxon>
        <taxon>Viridiplantae</taxon>
        <taxon>Streptophyta</taxon>
        <taxon>Embryophyta</taxon>
        <taxon>Tracheophyta</taxon>
        <taxon>Spermatophyta</taxon>
        <taxon>Magnoliopsida</taxon>
        <taxon>Liliopsida</taxon>
        <taxon>Poales</taxon>
        <taxon>Poaceae</taxon>
        <taxon>PACMAD clade</taxon>
        <taxon>Arundinoideae</taxon>
        <taxon>Arundineae</taxon>
        <taxon>Arundo</taxon>
    </lineage>
</organism>
<evidence type="ECO:0000313" key="2">
    <source>
        <dbReference type="EMBL" id="JAD34327.1"/>
    </source>
</evidence>
<proteinExistence type="predicted"/>
<sequence length="50" mass="5786">MARLVMASGPRSSSLDRGKKHEGDYNKVLRIDTQVHFMEEFKSIKYICPD</sequence>
<name>A0A0A8ZHG8_ARUDO</name>
<protein>
    <submittedName>
        <fullName evidence="2">Uncharacterized protein</fullName>
    </submittedName>
</protein>
<feature type="region of interest" description="Disordered" evidence="1">
    <location>
        <begin position="1"/>
        <end position="20"/>
    </location>
</feature>
<evidence type="ECO:0000256" key="1">
    <source>
        <dbReference type="SAM" id="MobiDB-lite"/>
    </source>
</evidence>
<accession>A0A0A8ZHG8</accession>
<dbReference type="EMBL" id="GBRH01263568">
    <property type="protein sequence ID" value="JAD34327.1"/>
    <property type="molecule type" value="Transcribed_RNA"/>
</dbReference>
<reference evidence="2" key="1">
    <citation type="submission" date="2014-09" db="EMBL/GenBank/DDBJ databases">
        <authorList>
            <person name="Magalhaes I.L.F."/>
            <person name="Oliveira U."/>
            <person name="Santos F.R."/>
            <person name="Vidigal T.H.D.A."/>
            <person name="Brescovit A.D."/>
            <person name="Santos A.J."/>
        </authorList>
    </citation>
    <scope>NUCLEOTIDE SEQUENCE</scope>
    <source>
        <tissue evidence="2">Shoot tissue taken approximately 20 cm above the soil surface</tissue>
    </source>
</reference>
<reference evidence="2" key="2">
    <citation type="journal article" date="2015" name="Data Brief">
        <title>Shoot transcriptome of the giant reed, Arundo donax.</title>
        <authorList>
            <person name="Barrero R.A."/>
            <person name="Guerrero F.D."/>
            <person name="Moolhuijzen P."/>
            <person name="Goolsby J.A."/>
            <person name="Tidwell J."/>
            <person name="Bellgard S.E."/>
            <person name="Bellgard M.I."/>
        </authorList>
    </citation>
    <scope>NUCLEOTIDE SEQUENCE</scope>
    <source>
        <tissue evidence="2">Shoot tissue taken approximately 20 cm above the soil surface</tissue>
    </source>
</reference>